<feature type="transmembrane region" description="Helical" evidence="6">
    <location>
        <begin position="385"/>
        <end position="406"/>
    </location>
</feature>
<organism evidence="8 9">
    <name type="scientific">Solicola gregarius</name>
    <dbReference type="NCBI Taxonomy" id="2908642"/>
    <lineage>
        <taxon>Bacteria</taxon>
        <taxon>Bacillati</taxon>
        <taxon>Actinomycetota</taxon>
        <taxon>Actinomycetes</taxon>
        <taxon>Propionibacteriales</taxon>
        <taxon>Nocardioidaceae</taxon>
        <taxon>Solicola</taxon>
    </lineage>
</organism>
<name>A0AA46YMN3_9ACTN</name>
<dbReference type="Proteomes" id="UP001164390">
    <property type="component" value="Chromosome"/>
</dbReference>
<evidence type="ECO:0000256" key="4">
    <source>
        <dbReference type="ARBA" id="ARBA00022989"/>
    </source>
</evidence>
<feature type="transmembrane region" description="Helical" evidence="6">
    <location>
        <begin position="434"/>
        <end position="454"/>
    </location>
</feature>
<evidence type="ECO:0000256" key="5">
    <source>
        <dbReference type="ARBA" id="ARBA00023136"/>
    </source>
</evidence>
<feature type="transmembrane region" description="Helical" evidence="6">
    <location>
        <begin position="890"/>
        <end position="912"/>
    </location>
</feature>
<evidence type="ECO:0000256" key="3">
    <source>
        <dbReference type="ARBA" id="ARBA00022692"/>
    </source>
</evidence>
<proteinExistence type="predicted"/>
<feature type="transmembrane region" description="Helical" evidence="6">
    <location>
        <begin position="16"/>
        <end position="40"/>
    </location>
</feature>
<dbReference type="RefSeq" id="WP_271634750.1">
    <property type="nucleotide sequence ID" value="NZ_CP094970.1"/>
</dbReference>
<keyword evidence="4 6" id="KW-1133">Transmembrane helix</keyword>
<evidence type="ECO:0000256" key="1">
    <source>
        <dbReference type="ARBA" id="ARBA00004651"/>
    </source>
</evidence>
<keyword evidence="9" id="KW-1185">Reference proteome</keyword>
<evidence type="ECO:0000313" key="8">
    <source>
        <dbReference type="EMBL" id="UYM05908.1"/>
    </source>
</evidence>
<feature type="transmembrane region" description="Helical" evidence="6">
    <location>
        <begin position="516"/>
        <end position="535"/>
    </location>
</feature>
<accession>A0AA46YMN3</accession>
<keyword evidence="3 6" id="KW-0812">Transmembrane</keyword>
<protein>
    <recommendedName>
        <fullName evidence="7">ABC3 transporter permease C-terminal domain-containing protein</fullName>
    </recommendedName>
</protein>
<keyword evidence="5 6" id="KW-0472">Membrane</keyword>
<gene>
    <name evidence="8" type="ORF">L0C25_02215</name>
</gene>
<dbReference type="InterPro" id="IPR038766">
    <property type="entry name" value="Membrane_comp_ABC_pdt"/>
</dbReference>
<feature type="domain" description="ABC3 transporter permease C-terminal" evidence="7">
    <location>
        <begin position="302"/>
        <end position="404"/>
    </location>
</feature>
<dbReference type="InterPro" id="IPR003838">
    <property type="entry name" value="ABC3_permease_C"/>
</dbReference>
<dbReference type="PANTHER" id="PTHR30287">
    <property type="entry name" value="MEMBRANE COMPONENT OF PREDICTED ABC SUPERFAMILY METABOLITE UPTAKE TRANSPORTER"/>
    <property type="match status" value="1"/>
</dbReference>
<dbReference type="Pfam" id="PF02687">
    <property type="entry name" value="FtsX"/>
    <property type="match status" value="2"/>
</dbReference>
<sequence length="1024" mass="107719">MRAAVTMLLRGVLHRWWLSAGIVALTIAAVVAGAIGPLYLSSSMTSLRVERIVGKSGTLRNLSWEFRPDGDPGWQRLRDDAAAAVSRVRANDGYYAAPQVAWITGPRNYDTDLPRNLGEVRWRMEARDDTCAHVRVVDGRCPRGPGEMMVANIDVGRGGYAVGSEADLGIGHRLTVVGSYVLDDPTSDFWYDPVRYVSTPFQAGRPSVPYTPSPFLVTPEELAALPAGDRVVRVDRALHPPGDLDQQELTALADFAAEEASRGPQEVDGGTLGKAEPVELASIRDDIETETDVAIKTILPASLSLIIVCVVLLFRLVAAAAELRRPEVALLKVRGWTGRRLRAVTLAEPLMLLIAGWVAGTVLAVPCASRLTDAWLRDGTPTTMSLAAGVMALLVLVVAVGAAVLATRAVATESLREQLETAAAPRPARRSVRILRTLVVVAAAVSVVLAVDAGDSSSPGVVGQSMPAIVGMATAVLTTALTLRAARWLVRRTSGRGSTVRFLQARAIARRRDGTLLVFPITVAMTVAVFAIGVWSTADHWRASAAAAEIGADRSYATSMNPVAAATLTHRIDPDGQWLMATALATHAGDLQFLVDSPRLTSVAEWPESWTGAGSLPAVSDELRPVDDPEIRGRTISVRATSRIDSDERMYATLALLDSSGRPHSASIGPFPRGQTVTRSTTVRACAEGCDVTGVQVGAVAGTLSPMTGTFTLADLVVDGRATDAFRDSTAWQSSVAEDADVEVGLTAADPDGTTLDIDSRGQQTSVLLQPDGTPVVPPALAGRDSPSLGIDSDAGVSTGPSAEYRLARVRTAEALPVVGSLGVMADLTTMTRASPKTIERQTRILATDDVPDSVIEELADAGVQTSNPMLLSDVRATYDNEAYALSLRLYMLAAAATLGLAIIGVVVSLAVQVRSRRKDAAALRVTGVRERSVWLAAVLELGAVIGIATVLGTLAGAGAAQVVVHGSRLGTVEVGTPRVLTEIDPTALALLCVAVFGVLAVVSALIARTVVRSGRPSALRSQG</sequence>
<evidence type="ECO:0000259" key="7">
    <source>
        <dbReference type="Pfam" id="PF02687"/>
    </source>
</evidence>
<evidence type="ECO:0000256" key="2">
    <source>
        <dbReference type="ARBA" id="ARBA00022475"/>
    </source>
</evidence>
<feature type="transmembrane region" description="Helical" evidence="6">
    <location>
        <begin position="466"/>
        <end position="486"/>
    </location>
</feature>
<dbReference type="GO" id="GO:0005886">
    <property type="term" value="C:plasma membrane"/>
    <property type="evidence" value="ECO:0007669"/>
    <property type="project" value="UniProtKB-SubCell"/>
</dbReference>
<feature type="transmembrane region" description="Helical" evidence="6">
    <location>
        <begin position="933"/>
        <end position="961"/>
    </location>
</feature>
<dbReference type="PANTHER" id="PTHR30287:SF2">
    <property type="entry name" value="BLL1001 PROTEIN"/>
    <property type="match status" value="1"/>
</dbReference>
<reference evidence="8" key="1">
    <citation type="submission" date="2022-01" db="EMBL/GenBank/DDBJ databases">
        <title>Nocardioidaceae gen. sp. A5X3R13.</title>
        <authorList>
            <person name="Lopez Marin M.A."/>
            <person name="Uhlik O."/>
        </authorList>
    </citation>
    <scope>NUCLEOTIDE SEQUENCE</scope>
    <source>
        <strain evidence="8">A5X3R13</strain>
    </source>
</reference>
<feature type="transmembrane region" description="Helical" evidence="6">
    <location>
        <begin position="298"/>
        <end position="321"/>
    </location>
</feature>
<keyword evidence="2" id="KW-1003">Cell membrane</keyword>
<evidence type="ECO:0000256" key="6">
    <source>
        <dbReference type="SAM" id="Phobius"/>
    </source>
</evidence>
<feature type="domain" description="ABC3 transporter permease C-terminal" evidence="7">
    <location>
        <begin position="893"/>
        <end position="1007"/>
    </location>
</feature>
<dbReference type="AlphaFoldDB" id="A0AA46YMN3"/>
<feature type="transmembrane region" description="Helical" evidence="6">
    <location>
        <begin position="341"/>
        <end position="365"/>
    </location>
</feature>
<dbReference type="KEGG" id="sgrg:L0C25_02215"/>
<dbReference type="EMBL" id="CP094970">
    <property type="protein sequence ID" value="UYM05908.1"/>
    <property type="molecule type" value="Genomic_DNA"/>
</dbReference>
<evidence type="ECO:0000313" key="9">
    <source>
        <dbReference type="Proteomes" id="UP001164390"/>
    </source>
</evidence>
<feature type="transmembrane region" description="Helical" evidence="6">
    <location>
        <begin position="988"/>
        <end position="1012"/>
    </location>
</feature>
<comment type="subcellular location">
    <subcellularLocation>
        <location evidence="1">Cell membrane</location>
        <topology evidence="1">Multi-pass membrane protein</topology>
    </subcellularLocation>
</comment>